<reference evidence="1" key="1">
    <citation type="submission" date="2021-01" db="EMBL/GenBank/DDBJ databases">
        <authorList>
            <person name="Corre E."/>
            <person name="Pelletier E."/>
            <person name="Niang G."/>
            <person name="Scheremetjew M."/>
            <person name="Finn R."/>
            <person name="Kale V."/>
            <person name="Holt S."/>
            <person name="Cochrane G."/>
            <person name="Meng A."/>
            <person name="Brown T."/>
            <person name="Cohen L."/>
        </authorList>
    </citation>
    <scope>NUCLEOTIDE SEQUENCE</scope>
    <source>
        <strain evidence="1">CCMP1452</strain>
    </source>
</reference>
<sequence>MCLLCFSTDKVAKDDMKGKYGAAFGPYADSEETFKITMCEAPCQESCCYVGSLFCGCFAHMKMRHKALNHLNPGSGWDDYKCCQGYFGGCCCLQPGEMCETTCPCPCACCETVCCPGLAVSATSMLLRDKYNLGLDDDDIRLIRCNNCLYTLACIVNILSCFCDWDGERECVQCINCVSDLVFCCVSACMTAQVNHEIEFRESQNAPSAIQMSRE</sequence>
<dbReference type="EMBL" id="HBHI01028919">
    <property type="protein sequence ID" value="CAD9699216.1"/>
    <property type="molecule type" value="Transcribed_RNA"/>
</dbReference>
<proteinExistence type="predicted"/>
<protein>
    <submittedName>
        <fullName evidence="1">Uncharacterized protein</fullName>
    </submittedName>
</protein>
<dbReference type="PANTHER" id="PTHR31152">
    <property type="entry name" value="PLAC8 FAMILY PROTEIN"/>
    <property type="match status" value="1"/>
</dbReference>
<name>A0A7S2WNJ1_9STRA</name>
<gene>
    <name evidence="1" type="ORF">EANT1437_LOCUS14813</name>
</gene>
<accession>A0A7S2WNJ1</accession>
<evidence type="ECO:0000313" key="1">
    <source>
        <dbReference type="EMBL" id="CAD9699216.1"/>
    </source>
</evidence>
<organism evidence="1">
    <name type="scientific">Eucampia antarctica</name>
    <dbReference type="NCBI Taxonomy" id="49252"/>
    <lineage>
        <taxon>Eukaryota</taxon>
        <taxon>Sar</taxon>
        <taxon>Stramenopiles</taxon>
        <taxon>Ochrophyta</taxon>
        <taxon>Bacillariophyta</taxon>
        <taxon>Mediophyceae</taxon>
        <taxon>Biddulphiophycidae</taxon>
        <taxon>Hemiaulales</taxon>
        <taxon>Hemiaulaceae</taxon>
        <taxon>Eucampia</taxon>
    </lineage>
</organism>
<dbReference type="AlphaFoldDB" id="A0A7S2WNJ1"/>
<dbReference type="PANTHER" id="PTHR31152:SF1">
    <property type="entry name" value="PLAC8 FAMILY PROTEIN"/>
    <property type="match status" value="1"/>
</dbReference>